<feature type="compositionally biased region" description="Acidic residues" evidence="1">
    <location>
        <begin position="168"/>
        <end position="181"/>
    </location>
</feature>
<evidence type="ECO:0000313" key="4">
    <source>
        <dbReference type="Proteomes" id="UP000019754"/>
    </source>
</evidence>
<reference evidence="3 4" key="1">
    <citation type="journal article" date="2013" name="Genome Announc.">
        <title>Draft genome sequence of an Actinobacterium, Brachybacterium muris strain UCD-AY4.</title>
        <authorList>
            <person name="Lo J.R."/>
            <person name="Lang J.M."/>
            <person name="Darling A.E."/>
            <person name="Eisen J.A."/>
            <person name="Coil D.A."/>
        </authorList>
    </citation>
    <scope>NUCLEOTIDE SEQUENCE [LARGE SCALE GENOMIC DNA]</scope>
    <source>
        <strain evidence="3 4">UCD-AY4</strain>
    </source>
</reference>
<dbReference type="HOGENOM" id="CLU_920320_0_0_11"/>
<feature type="compositionally biased region" description="Polar residues" evidence="1">
    <location>
        <begin position="14"/>
        <end position="23"/>
    </location>
</feature>
<dbReference type="Proteomes" id="UP000019754">
    <property type="component" value="Unassembled WGS sequence"/>
</dbReference>
<keyword evidence="4" id="KW-1185">Reference proteome</keyword>
<feature type="region of interest" description="Disordered" evidence="1">
    <location>
        <begin position="1"/>
        <end position="118"/>
    </location>
</feature>
<gene>
    <name evidence="3" type="ORF">D641_0109745</name>
</gene>
<keyword evidence="2" id="KW-0812">Transmembrane</keyword>
<dbReference type="AlphaFoldDB" id="A0A022KTA3"/>
<keyword evidence="2" id="KW-0472">Membrane</keyword>
<evidence type="ECO:0000313" key="3">
    <source>
        <dbReference type="EMBL" id="EYT49030.1"/>
    </source>
</evidence>
<keyword evidence="2" id="KW-1133">Transmembrane helix</keyword>
<comment type="caution">
    <text evidence="3">The sequence shown here is derived from an EMBL/GenBank/DDBJ whole genome shotgun (WGS) entry which is preliminary data.</text>
</comment>
<feature type="compositionally biased region" description="Pro residues" evidence="1">
    <location>
        <begin position="69"/>
        <end position="80"/>
    </location>
</feature>
<sequence>MHGGRLPIPDAQEQLVSEPSSQAGAGDPRPSQQPPRPATPGVRVNSPHVIPQGPAPEGPSPSTTLPSRPAAPPASQPPAHRPSAAPTAATADAGRSAPPSDDLFAPAPAGRNKEDSPNRTRNLLACGGCLLLALLLAAGLFLGYQWITPDEGSYKHPETPTAEQSEAPAEEEQPTEGEPAEEVSPAPEGAQELSALVSPSGNIHCTLSGDDVSCSLEEHFLENNTGGECTEDAPFAVRVGAEGEPQLDCGQSVASGDATELAYGASAKNGNVACTSESSGMTCWNTRTGKGFTVAKDTYETF</sequence>
<name>A0A022KTA3_9MICO</name>
<feature type="compositionally biased region" description="Low complexity" evidence="1">
    <location>
        <begin position="81"/>
        <end position="99"/>
    </location>
</feature>
<dbReference type="EMBL" id="AORC01000011">
    <property type="protein sequence ID" value="EYT49030.1"/>
    <property type="molecule type" value="Genomic_DNA"/>
</dbReference>
<organism evidence="3 4">
    <name type="scientific">Brachybacterium muris UCD-AY4</name>
    <dbReference type="NCBI Taxonomy" id="1249481"/>
    <lineage>
        <taxon>Bacteria</taxon>
        <taxon>Bacillati</taxon>
        <taxon>Actinomycetota</taxon>
        <taxon>Actinomycetes</taxon>
        <taxon>Micrococcales</taxon>
        <taxon>Dermabacteraceae</taxon>
        <taxon>Brachybacterium</taxon>
    </lineage>
</organism>
<feature type="region of interest" description="Disordered" evidence="1">
    <location>
        <begin position="153"/>
        <end position="189"/>
    </location>
</feature>
<proteinExistence type="predicted"/>
<dbReference type="STRING" id="1249481.D641_0109745"/>
<evidence type="ECO:0000256" key="1">
    <source>
        <dbReference type="SAM" id="MobiDB-lite"/>
    </source>
</evidence>
<evidence type="ECO:0000256" key="2">
    <source>
        <dbReference type="SAM" id="Phobius"/>
    </source>
</evidence>
<feature type="transmembrane region" description="Helical" evidence="2">
    <location>
        <begin position="123"/>
        <end position="147"/>
    </location>
</feature>
<protein>
    <submittedName>
        <fullName evidence="3">Uncharacterized protein</fullName>
    </submittedName>
</protein>
<accession>A0A022KTA3</accession>